<evidence type="ECO:0000313" key="3">
    <source>
        <dbReference type="Proteomes" id="UP001199106"/>
    </source>
</evidence>
<reference evidence="2" key="1">
    <citation type="submission" date="2021-07" db="EMBL/GenBank/DDBJ databases">
        <title>Genome Resource of American Ginseng Black Spot Pathogen Alternaria panax.</title>
        <authorList>
            <person name="Qiu C."/>
            <person name="Wang W."/>
            <person name="Liu Z."/>
        </authorList>
    </citation>
    <scope>NUCLEOTIDE SEQUENCE</scope>
    <source>
        <strain evidence="2">BNCC115425</strain>
    </source>
</reference>
<dbReference type="Gene3D" id="3.90.1300.10">
    <property type="entry name" value="Amidase signature (AS) domain"/>
    <property type="match status" value="1"/>
</dbReference>
<dbReference type="InterPro" id="IPR036928">
    <property type="entry name" value="AS_sf"/>
</dbReference>
<keyword evidence="2" id="KW-0378">Hydrolase</keyword>
<dbReference type="EC" id="3.5.1.4" evidence="2"/>
<comment type="caution">
    <text evidence="2">The sequence shown here is derived from an EMBL/GenBank/DDBJ whole genome shotgun (WGS) entry which is preliminary data.</text>
</comment>
<dbReference type="GO" id="GO:0004040">
    <property type="term" value="F:amidase activity"/>
    <property type="evidence" value="ECO:0007669"/>
    <property type="project" value="UniProtKB-EC"/>
</dbReference>
<feature type="domain" description="Amidase" evidence="1">
    <location>
        <begin position="1"/>
        <end position="260"/>
    </location>
</feature>
<dbReference type="PANTHER" id="PTHR42678:SF34">
    <property type="entry name" value="OS04G0183300 PROTEIN"/>
    <property type="match status" value="1"/>
</dbReference>
<dbReference type="InterPro" id="IPR023631">
    <property type="entry name" value="Amidase_dom"/>
</dbReference>
<gene>
    <name evidence="2" type="ORF">G6011_752</name>
</gene>
<dbReference type="AlphaFoldDB" id="A0AAD4IJQ5"/>
<proteinExistence type="predicted"/>
<protein>
    <submittedName>
        <fullName evidence="2">Amidase</fullName>
        <ecNumber evidence="2">3.5.1.4</ecNumber>
    </submittedName>
</protein>
<dbReference type="PANTHER" id="PTHR42678">
    <property type="entry name" value="AMIDASE"/>
    <property type="match status" value="1"/>
</dbReference>
<keyword evidence="3" id="KW-1185">Reference proteome</keyword>
<accession>A0AAD4IJQ5</accession>
<evidence type="ECO:0000313" key="2">
    <source>
        <dbReference type="EMBL" id="KAG9195631.1"/>
    </source>
</evidence>
<evidence type="ECO:0000259" key="1">
    <source>
        <dbReference type="Pfam" id="PF01425"/>
    </source>
</evidence>
<organism evidence="2 3">
    <name type="scientific">Alternaria panax</name>
    <dbReference type="NCBI Taxonomy" id="48097"/>
    <lineage>
        <taxon>Eukaryota</taxon>
        <taxon>Fungi</taxon>
        <taxon>Dikarya</taxon>
        <taxon>Ascomycota</taxon>
        <taxon>Pezizomycotina</taxon>
        <taxon>Dothideomycetes</taxon>
        <taxon>Pleosporomycetidae</taxon>
        <taxon>Pleosporales</taxon>
        <taxon>Pleosporineae</taxon>
        <taxon>Pleosporaceae</taxon>
        <taxon>Alternaria</taxon>
        <taxon>Alternaria sect. Panax</taxon>
    </lineage>
</organism>
<name>A0AAD4IJQ5_9PLEO</name>
<dbReference type="Proteomes" id="UP001199106">
    <property type="component" value="Unassembled WGS sequence"/>
</dbReference>
<dbReference type="SUPFAM" id="SSF75304">
    <property type="entry name" value="Amidase signature (AS) enzymes"/>
    <property type="match status" value="1"/>
</dbReference>
<dbReference type="Pfam" id="PF01425">
    <property type="entry name" value="Amidase"/>
    <property type="match status" value="1"/>
</dbReference>
<dbReference type="EMBL" id="JAANER010000001">
    <property type="protein sequence ID" value="KAG9195631.1"/>
    <property type="molecule type" value="Genomic_DNA"/>
</dbReference>
<sequence>MARTVEDAARLLEVITGPDPKDSYTLSSPLRHIPRYSACCKLDGLRGKRVGIARNVLDIEADIIQHIQPAFEQAVALMSRAGATIIDHADFTAYATWKARLCNLVTRADFVSNAAQFFANLEHNPQRIHSVADLRDFTRNCAAEEYPQRNVQSWDMALDQGLSNQSPRFQQDYQENMFLGGEGGILGALECHNLDAVILPTVIAYEIPALVGSPVVTVPLGAADAETPVKQVAGWNVVDQAPGVPFGISFLGKKWSEEMLIEMAYAYEQMTAIRGTLDRAAKIPEWDLARVIDTVAVSRAG</sequence>